<dbReference type="EMBL" id="SNTY01000014">
    <property type="protein sequence ID" value="TEU29324.1"/>
    <property type="molecule type" value="Genomic_DNA"/>
</dbReference>
<sequence>MNRSKYLTLISIVLLIFVFLIYIKLSETKIFIYKSNVLNSRDVIFNFKENTVSSGDIDFYLSTCNYTAYCITLNGKALFVIDDKKLAKGQKWRFDNTEFYVQDILNEYYLIHCKNNAENYFFLFKKRQGVIAYKPYKGSWHFVRGKYGMLAY</sequence>
<dbReference type="Proteomes" id="UP000297834">
    <property type="component" value="Unassembled WGS sequence"/>
</dbReference>
<keyword evidence="1" id="KW-0472">Membrane</keyword>
<gene>
    <name evidence="2" type="ORF">E2B99_04505</name>
</gene>
<proteinExistence type="predicted"/>
<reference evidence="2 3" key="1">
    <citation type="submission" date="2019-03" db="EMBL/GenBank/DDBJ databases">
        <title>Alkanindiges illinoisensis: a potential pathogenic isolated from ascites of a gastric cancer patient with abdominal metastasis.</title>
        <authorList>
            <person name="Hu X."/>
            <person name="Yang B."/>
            <person name="Yan X."/>
            <person name="Lin L."/>
            <person name="Zhao H."/>
            <person name="Zhou F."/>
            <person name="Su B."/>
            <person name="Chen J."/>
            <person name="Rui Y."/>
            <person name="Wang Q."/>
            <person name="Zheng L."/>
        </authorList>
    </citation>
    <scope>NUCLEOTIDE SEQUENCE [LARGE SCALE GENOMIC DNA]</scope>
    <source>
        <strain evidence="2 3">NFYY 23406</strain>
    </source>
</reference>
<name>A0A4Y7XDQ2_9GAMM</name>
<comment type="caution">
    <text evidence="2">The sequence shown here is derived from an EMBL/GenBank/DDBJ whole genome shotgun (WGS) entry which is preliminary data.</text>
</comment>
<organism evidence="2 3">
    <name type="scientific">Alkanindiges illinoisensis</name>
    <dbReference type="NCBI Taxonomy" id="197183"/>
    <lineage>
        <taxon>Bacteria</taxon>
        <taxon>Pseudomonadati</taxon>
        <taxon>Pseudomonadota</taxon>
        <taxon>Gammaproteobacteria</taxon>
        <taxon>Moraxellales</taxon>
        <taxon>Moraxellaceae</taxon>
        <taxon>Alkanindiges</taxon>
    </lineage>
</organism>
<keyword evidence="1" id="KW-0812">Transmembrane</keyword>
<protein>
    <submittedName>
        <fullName evidence="2">Uncharacterized protein</fullName>
    </submittedName>
</protein>
<evidence type="ECO:0000313" key="2">
    <source>
        <dbReference type="EMBL" id="TEU29324.1"/>
    </source>
</evidence>
<keyword evidence="3" id="KW-1185">Reference proteome</keyword>
<evidence type="ECO:0000313" key="3">
    <source>
        <dbReference type="Proteomes" id="UP000297834"/>
    </source>
</evidence>
<accession>A0A4Y7XDQ2</accession>
<keyword evidence="1" id="KW-1133">Transmembrane helix</keyword>
<feature type="transmembrane region" description="Helical" evidence="1">
    <location>
        <begin position="6"/>
        <end position="25"/>
    </location>
</feature>
<dbReference type="AlphaFoldDB" id="A0A4Y7XDQ2"/>
<dbReference type="RefSeq" id="WP_134243772.1">
    <property type="nucleotide sequence ID" value="NZ_SNTY01000014.1"/>
</dbReference>
<evidence type="ECO:0000256" key="1">
    <source>
        <dbReference type="SAM" id="Phobius"/>
    </source>
</evidence>